<dbReference type="EMBL" id="BNBF01000033">
    <property type="protein sequence ID" value="GHG73741.1"/>
    <property type="molecule type" value="Genomic_DNA"/>
</dbReference>
<dbReference type="AlphaFoldDB" id="A0A919KFG6"/>
<dbReference type="GO" id="GO:0007165">
    <property type="term" value="P:signal transduction"/>
    <property type="evidence" value="ECO:0007669"/>
    <property type="project" value="InterPro"/>
</dbReference>
<dbReference type="InterPro" id="IPR000157">
    <property type="entry name" value="TIR_dom"/>
</dbReference>
<gene>
    <name evidence="3" type="ORF">GCM10018980_70320</name>
</gene>
<dbReference type="SUPFAM" id="SSF52200">
    <property type="entry name" value="Toll/Interleukin receptor TIR domain"/>
    <property type="match status" value="1"/>
</dbReference>
<dbReference type="SMART" id="SM00255">
    <property type="entry name" value="TIR"/>
    <property type="match status" value="1"/>
</dbReference>
<evidence type="ECO:0000313" key="4">
    <source>
        <dbReference type="Proteomes" id="UP000619355"/>
    </source>
</evidence>
<organism evidence="3 4">
    <name type="scientific">Streptomyces capoamus</name>
    <dbReference type="NCBI Taxonomy" id="68183"/>
    <lineage>
        <taxon>Bacteria</taxon>
        <taxon>Bacillati</taxon>
        <taxon>Actinomycetota</taxon>
        <taxon>Actinomycetes</taxon>
        <taxon>Kitasatosporales</taxon>
        <taxon>Streptomycetaceae</taxon>
        <taxon>Streptomyces</taxon>
    </lineage>
</organism>
<feature type="region of interest" description="Disordered" evidence="1">
    <location>
        <begin position="176"/>
        <end position="200"/>
    </location>
</feature>
<dbReference type="Proteomes" id="UP000619355">
    <property type="component" value="Unassembled WGS sequence"/>
</dbReference>
<dbReference type="RefSeq" id="WP_189986120.1">
    <property type="nucleotide sequence ID" value="NZ_BNBF01000033.1"/>
</dbReference>
<proteinExistence type="predicted"/>
<name>A0A919KFG6_9ACTN</name>
<reference evidence="4" key="1">
    <citation type="journal article" date="2019" name="Int. J. Syst. Evol. Microbiol.">
        <title>The Global Catalogue of Microorganisms (GCM) 10K type strain sequencing project: providing services to taxonomists for standard genome sequencing and annotation.</title>
        <authorList>
            <consortium name="The Broad Institute Genomics Platform"/>
            <consortium name="The Broad Institute Genome Sequencing Center for Infectious Disease"/>
            <person name="Wu L."/>
            <person name="Ma J."/>
        </authorList>
    </citation>
    <scope>NUCLEOTIDE SEQUENCE [LARGE SCALE GENOMIC DNA]</scope>
    <source>
        <strain evidence="4">JCM 4253</strain>
    </source>
</reference>
<dbReference type="InterPro" id="IPR035897">
    <property type="entry name" value="Toll_tir_struct_dom_sf"/>
</dbReference>
<protein>
    <recommendedName>
        <fullName evidence="2">TIR domain-containing protein</fullName>
    </recommendedName>
</protein>
<evidence type="ECO:0000313" key="3">
    <source>
        <dbReference type="EMBL" id="GHG73741.1"/>
    </source>
</evidence>
<dbReference type="Gene3D" id="3.40.50.10140">
    <property type="entry name" value="Toll/interleukin-1 receptor homology (TIR) domain"/>
    <property type="match status" value="1"/>
</dbReference>
<sequence length="366" mass="40602">MNTAISQVNRLFVSYAHADNKLFDDAVKFLAEDIKGFYAAKTGNELSVFFDRESIGWGDDWRSQIDGELENAAIFMPVITMQYFNRPACRDELNAFNQSARRLNAQYLILPVVIAGANSIRADHPIPEVATIEALQFRNLEEAFLAGRGTAEWRRALSGLTDELIQLIFRAELAAPASTSSEHPDGAPDTGPDDDSDFLTSIGEMEHLTPVLTQEVEQVLIDLNVWSEVVKENSSRMRSGLTAQQMRGVSIAVADQLKRPSEKLHDSGVQLANTVEKADAVMSSILEQISQMPNREERDAFKRLVVGAQGPHDLREVVDNMADLLDSMVPVEVMSSPLRKALRPARIGITKIQDAVRVVDRWGKAL</sequence>
<dbReference type="Pfam" id="PF13676">
    <property type="entry name" value="TIR_2"/>
    <property type="match status" value="1"/>
</dbReference>
<evidence type="ECO:0000259" key="2">
    <source>
        <dbReference type="SMART" id="SM00255"/>
    </source>
</evidence>
<comment type="caution">
    <text evidence="3">The sequence shown here is derived from an EMBL/GenBank/DDBJ whole genome shotgun (WGS) entry which is preliminary data.</text>
</comment>
<accession>A0A919KFG6</accession>
<feature type="domain" description="TIR" evidence="2">
    <location>
        <begin position="8"/>
        <end position="163"/>
    </location>
</feature>
<keyword evidence="4" id="KW-1185">Reference proteome</keyword>
<evidence type="ECO:0000256" key="1">
    <source>
        <dbReference type="SAM" id="MobiDB-lite"/>
    </source>
</evidence>